<dbReference type="NCBIfam" id="TIGR02937">
    <property type="entry name" value="sigma70-ECF"/>
    <property type="match status" value="1"/>
</dbReference>
<dbReference type="SUPFAM" id="SSF88659">
    <property type="entry name" value="Sigma3 and sigma4 domains of RNA polymerase sigma factors"/>
    <property type="match status" value="1"/>
</dbReference>
<dbReference type="InterPro" id="IPR013249">
    <property type="entry name" value="RNA_pol_sigma70_r4_t2"/>
</dbReference>
<evidence type="ECO:0000259" key="6">
    <source>
        <dbReference type="Pfam" id="PF08281"/>
    </source>
</evidence>
<feature type="domain" description="RNA polymerase sigma factor 70 region 4 type 2" evidence="6">
    <location>
        <begin position="130"/>
        <end position="176"/>
    </location>
</feature>
<keyword evidence="4" id="KW-0804">Transcription</keyword>
<dbReference type="InterPro" id="IPR014284">
    <property type="entry name" value="RNA_pol_sigma-70_dom"/>
</dbReference>
<sequence>MRIINMSQLETMCVSKIKDGDASAFRELFYTYKDALFGYACKLSRSAELAEEVVQEVFMKVWINRQQLDPAQSIQSYLYTATRHCVFNILKKAALDEKLKKAVFYQQPVFSNNTEEYLATSELQRVKKIMLDQLPPQRKLIFCLSRIEGLSHEEIALKLGISKNTVKDQIVKASRFLKHQLHVHHDIIVPLLIVGVAYHP</sequence>
<dbReference type="Proteomes" id="UP001549749">
    <property type="component" value="Unassembled WGS sequence"/>
</dbReference>
<comment type="similarity">
    <text evidence="1">Belongs to the sigma-70 factor family. ECF subfamily.</text>
</comment>
<dbReference type="InterPro" id="IPR013325">
    <property type="entry name" value="RNA_pol_sigma_r2"/>
</dbReference>
<evidence type="ECO:0000256" key="2">
    <source>
        <dbReference type="ARBA" id="ARBA00023015"/>
    </source>
</evidence>
<dbReference type="Gene3D" id="1.10.1740.10">
    <property type="match status" value="1"/>
</dbReference>
<dbReference type="InterPro" id="IPR039425">
    <property type="entry name" value="RNA_pol_sigma-70-like"/>
</dbReference>
<accession>A0ABV2TBV9</accession>
<dbReference type="EMBL" id="JBEXAC010000002">
    <property type="protein sequence ID" value="MET7000531.1"/>
    <property type="molecule type" value="Genomic_DNA"/>
</dbReference>
<evidence type="ECO:0000313" key="7">
    <source>
        <dbReference type="EMBL" id="MET7000531.1"/>
    </source>
</evidence>
<keyword evidence="3" id="KW-0731">Sigma factor</keyword>
<evidence type="ECO:0000256" key="3">
    <source>
        <dbReference type="ARBA" id="ARBA00023082"/>
    </source>
</evidence>
<dbReference type="NCBIfam" id="TIGR02985">
    <property type="entry name" value="Sig70_bacteroi1"/>
    <property type="match status" value="1"/>
</dbReference>
<dbReference type="Pfam" id="PF08281">
    <property type="entry name" value="Sigma70_r4_2"/>
    <property type="match status" value="1"/>
</dbReference>
<reference evidence="7 8" key="1">
    <citation type="submission" date="2024-06" db="EMBL/GenBank/DDBJ databases">
        <title>Chitinophaga defluvii sp. nov., isolated from municipal sewage.</title>
        <authorList>
            <person name="Zhang L."/>
        </authorList>
    </citation>
    <scope>NUCLEOTIDE SEQUENCE [LARGE SCALE GENOMIC DNA]</scope>
    <source>
        <strain evidence="7 8">H8</strain>
    </source>
</reference>
<name>A0ABV2TBV9_9BACT</name>
<dbReference type="SUPFAM" id="SSF88946">
    <property type="entry name" value="Sigma2 domain of RNA polymerase sigma factors"/>
    <property type="match status" value="1"/>
</dbReference>
<organism evidence="7 8">
    <name type="scientific">Chitinophaga defluvii</name>
    <dbReference type="NCBI Taxonomy" id="3163343"/>
    <lineage>
        <taxon>Bacteria</taxon>
        <taxon>Pseudomonadati</taxon>
        <taxon>Bacteroidota</taxon>
        <taxon>Chitinophagia</taxon>
        <taxon>Chitinophagales</taxon>
        <taxon>Chitinophagaceae</taxon>
        <taxon>Chitinophaga</taxon>
    </lineage>
</organism>
<dbReference type="Pfam" id="PF04542">
    <property type="entry name" value="Sigma70_r2"/>
    <property type="match status" value="1"/>
</dbReference>
<dbReference type="InterPro" id="IPR007627">
    <property type="entry name" value="RNA_pol_sigma70_r2"/>
</dbReference>
<evidence type="ECO:0000259" key="5">
    <source>
        <dbReference type="Pfam" id="PF04542"/>
    </source>
</evidence>
<dbReference type="CDD" id="cd06171">
    <property type="entry name" value="Sigma70_r4"/>
    <property type="match status" value="1"/>
</dbReference>
<comment type="caution">
    <text evidence="7">The sequence shown here is derived from an EMBL/GenBank/DDBJ whole genome shotgun (WGS) entry which is preliminary data.</text>
</comment>
<feature type="domain" description="RNA polymerase sigma-70 region 2" evidence="5">
    <location>
        <begin position="29"/>
        <end position="93"/>
    </location>
</feature>
<evidence type="ECO:0000313" key="8">
    <source>
        <dbReference type="Proteomes" id="UP001549749"/>
    </source>
</evidence>
<dbReference type="InterPro" id="IPR036388">
    <property type="entry name" value="WH-like_DNA-bd_sf"/>
</dbReference>
<dbReference type="InterPro" id="IPR013324">
    <property type="entry name" value="RNA_pol_sigma_r3/r4-like"/>
</dbReference>
<dbReference type="PANTHER" id="PTHR43133:SF46">
    <property type="entry name" value="RNA POLYMERASE SIGMA-70 FACTOR ECF SUBFAMILY"/>
    <property type="match status" value="1"/>
</dbReference>
<dbReference type="Gene3D" id="1.10.10.10">
    <property type="entry name" value="Winged helix-like DNA-binding domain superfamily/Winged helix DNA-binding domain"/>
    <property type="match status" value="1"/>
</dbReference>
<keyword evidence="2" id="KW-0805">Transcription regulation</keyword>
<keyword evidence="8" id="KW-1185">Reference proteome</keyword>
<dbReference type="RefSeq" id="WP_354663090.1">
    <property type="nucleotide sequence ID" value="NZ_JBEXAC010000002.1"/>
</dbReference>
<dbReference type="PANTHER" id="PTHR43133">
    <property type="entry name" value="RNA POLYMERASE ECF-TYPE SIGMA FACTO"/>
    <property type="match status" value="1"/>
</dbReference>
<proteinExistence type="inferred from homology"/>
<protein>
    <submittedName>
        <fullName evidence="7">RNA polymerase sigma-70 factor</fullName>
    </submittedName>
</protein>
<evidence type="ECO:0000256" key="1">
    <source>
        <dbReference type="ARBA" id="ARBA00010641"/>
    </source>
</evidence>
<dbReference type="InterPro" id="IPR014327">
    <property type="entry name" value="RNA_pol_sigma70_bacteroid"/>
</dbReference>
<gene>
    <name evidence="7" type="ORF">ABR189_24275</name>
</gene>
<evidence type="ECO:0000256" key="4">
    <source>
        <dbReference type="ARBA" id="ARBA00023163"/>
    </source>
</evidence>